<name>A0ABW3ZPC5_9RHOB</name>
<evidence type="ECO:0000313" key="3">
    <source>
        <dbReference type="Proteomes" id="UP001597135"/>
    </source>
</evidence>
<protein>
    <submittedName>
        <fullName evidence="2">Uncharacterized protein</fullName>
    </submittedName>
</protein>
<keyword evidence="1" id="KW-0472">Membrane</keyword>
<keyword evidence="3" id="KW-1185">Reference proteome</keyword>
<evidence type="ECO:0000313" key="2">
    <source>
        <dbReference type="EMBL" id="MFD1344620.1"/>
    </source>
</evidence>
<evidence type="ECO:0000256" key="1">
    <source>
        <dbReference type="SAM" id="Phobius"/>
    </source>
</evidence>
<comment type="caution">
    <text evidence="2">The sequence shown here is derived from an EMBL/GenBank/DDBJ whole genome shotgun (WGS) entry which is preliminary data.</text>
</comment>
<dbReference type="RefSeq" id="WP_386806199.1">
    <property type="nucleotide sequence ID" value="NZ_JBHTMU010000059.1"/>
</dbReference>
<feature type="transmembrane region" description="Helical" evidence="1">
    <location>
        <begin position="64"/>
        <end position="84"/>
    </location>
</feature>
<proteinExistence type="predicted"/>
<organism evidence="2 3">
    <name type="scientific">Litorisediminicola beolgyonensis</name>
    <dbReference type="NCBI Taxonomy" id="1173614"/>
    <lineage>
        <taxon>Bacteria</taxon>
        <taxon>Pseudomonadati</taxon>
        <taxon>Pseudomonadota</taxon>
        <taxon>Alphaproteobacteria</taxon>
        <taxon>Rhodobacterales</taxon>
        <taxon>Paracoccaceae</taxon>
        <taxon>Litorisediminicola</taxon>
    </lineage>
</organism>
<keyword evidence="1" id="KW-1133">Transmembrane helix</keyword>
<keyword evidence="1" id="KW-0812">Transmembrane</keyword>
<accession>A0ABW3ZPC5</accession>
<gene>
    <name evidence="2" type="ORF">ACFQ4E_19470</name>
</gene>
<feature type="non-terminal residue" evidence="2">
    <location>
        <position position="93"/>
    </location>
</feature>
<sequence>MAKPLAALLIFAASVITAGLFGVLHNQLSYSVGPAYFTELKFDQFGIAPDRQTRLGAALIGWRASWWMGAALAVPVLVLGWATARRGATLLAG</sequence>
<reference evidence="3" key="1">
    <citation type="journal article" date="2019" name="Int. J. Syst. Evol. Microbiol.">
        <title>The Global Catalogue of Microorganisms (GCM) 10K type strain sequencing project: providing services to taxonomists for standard genome sequencing and annotation.</title>
        <authorList>
            <consortium name="The Broad Institute Genomics Platform"/>
            <consortium name="The Broad Institute Genome Sequencing Center for Infectious Disease"/>
            <person name="Wu L."/>
            <person name="Ma J."/>
        </authorList>
    </citation>
    <scope>NUCLEOTIDE SEQUENCE [LARGE SCALE GENOMIC DNA]</scope>
    <source>
        <strain evidence="3">CCUG 62953</strain>
    </source>
</reference>
<dbReference type="EMBL" id="JBHTMU010000059">
    <property type="protein sequence ID" value="MFD1344620.1"/>
    <property type="molecule type" value="Genomic_DNA"/>
</dbReference>
<dbReference type="Proteomes" id="UP001597135">
    <property type="component" value="Unassembled WGS sequence"/>
</dbReference>